<organism evidence="2 3">
    <name type="scientific">Kouleothrix aurantiaca</name>
    <dbReference type="NCBI Taxonomy" id="186479"/>
    <lineage>
        <taxon>Bacteria</taxon>
        <taxon>Bacillati</taxon>
        <taxon>Chloroflexota</taxon>
        <taxon>Chloroflexia</taxon>
        <taxon>Chloroflexales</taxon>
        <taxon>Roseiflexineae</taxon>
        <taxon>Roseiflexaceae</taxon>
        <taxon>Kouleothrix</taxon>
    </lineage>
</organism>
<dbReference type="InterPro" id="IPR043714">
    <property type="entry name" value="DUF5655"/>
</dbReference>
<proteinExistence type="predicted"/>
<evidence type="ECO:0000313" key="3">
    <source>
        <dbReference type="Proteomes" id="UP000050509"/>
    </source>
</evidence>
<keyword evidence="3" id="KW-1185">Reference proteome</keyword>
<protein>
    <recommendedName>
        <fullName evidence="1">DUF5655 domain-containing protein</fullName>
    </recommendedName>
</protein>
<dbReference type="EMBL" id="LJCR01000474">
    <property type="protein sequence ID" value="KPV52651.1"/>
    <property type="molecule type" value="Genomic_DNA"/>
</dbReference>
<dbReference type="Proteomes" id="UP000050509">
    <property type="component" value="Unassembled WGS sequence"/>
</dbReference>
<dbReference type="Pfam" id="PF18899">
    <property type="entry name" value="DUF5655"/>
    <property type="match status" value="1"/>
</dbReference>
<sequence>MTDAYTADALFAGKEPVVRETYDRLLEVLHELGPFKVEPKKTSIHLVNTVGFAGVHPRKSFLYLNLRTEKPIESPRVAKTEQVSKNRYHNEIKLEKPNDVDSQLCTWLKEAYLLG</sequence>
<feature type="domain" description="DUF5655" evidence="1">
    <location>
        <begin position="8"/>
        <end position="114"/>
    </location>
</feature>
<evidence type="ECO:0000313" key="2">
    <source>
        <dbReference type="EMBL" id="KPV52651.1"/>
    </source>
</evidence>
<evidence type="ECO:0000259" key="1">
    <source>
        <dbReference type="Pfam" id="PF18899"/>
    </source>
</evidence>
<name>A0A0P9D3S6_9CHLR</name>
<comment type="caution">
    <text evidence="2">The sequence shown here is derived from an EMBL/GenBank/DDBJ whole genome shotgun (WGS) entry which is preliminary data.</text>
</comment>
<accession>A0A0P9D3S6</accession>
<reference evidence="2 3" key="1">
    <citation type="submission" date="2015-09" db="EMBL/GenBank/DDBJ databases">
        <title>Draft genome sequence of Kouleothrix aurantiaca JCM 19913.</title>
        <authorList>
            <person name="Hemp J."/>
        </authorList>
    </citation>
    <scope>NUCLEOTIDE SEQUENCE [LARGE SCALE GENOMIC DNA]</scope>
    <source>
        <strain evidence="2 3">COM-B</strain>
    </source>
</reference>
<gene>
    <name evidence="2" type="ORF">SE17_14195</name>
</gene>
<dbReference type="AlphaFoldDB" id="A0A0P9D3S6"/>